<evidence type="ECO:0000313" key="1">
    <source>
        <dbReference type="EMBL" id="JAH87036.1"/>
    </source>
</evidence>
<dbReference type="EMBL" id="GBXM01021541">
    <property type="protein sequence ID" value="JAH87036.1"/>
    <property type="molecule type" value="Transcribed_RNA"/>
</dbReference>
<protein>
    <submittedName>
        <fullName evidence="1">Uncharacterized protein</fullName>
    </submittedName>
</protein>
<name>A0A0E9W9Q8_ANGAN</name>
<reference evidence="1" key="2">
    <citation type="journal article" date="2015" name="Fish Shellfish Immunol.">
        <title>Early steps in the European eel (Anguilla anguilla)-Vibrio vulnificus interaction in the gills: Role of the RtxA13 toxin.</title>
        <authorList>
            <person name="Callol A."/>
            <person name="Pajuelo D."/>
            <person name="Ebbesson L."/>
            <person name="Teles M."/>
            <person name="MacKenzie S."/>
            <person name="Amaro C."/>
        </authorList>
    </citation>
    <scope>NUCLEOTIDE SEQUENCE</scope>
</reference>
<organism evidence="1">
    <name type="scientific">Anguilla anguilla</name>
    <name type="common">European freshwater eel</name>
    <name type="synonym">Muraena anguilla</name>
    <dbReference type="NCBI Taxonomy" id="7936"/>
    <lineage>
        <taxon>Eukaryota</taxon>
        <taxon>Metazoa</taxon>
        <taxon>Chordata</taxon>
        <taxon>Craniata</taxon>
        <taxon>Vertebrata</taxon>
        <taxon>Euteleostomi</taxon>
        <taxon>Actinopterygii</taxon>
        <taxon>Neopterygii</taxon>
        <taxon>Teleostei</taxon>
        <taxon>Anguilliformes</taxon>
        <taxon>Anguillidae</taxon>
        <taxon>Anguilla</taxon>
    </lineage>
</organism>
<sequence length="98" mass="11088">MKPFRLDKYAVKYKIRKGTNAFSHHCKSHAASLISIQILDVLVSSLLEVFITEEPQRTRTTWGQRSSTNATSIMVLLILSLNAICDISLKSLIESFYV</sequence>
<accession>A0A0E9W9Q8</accession>
<proteinExistence type="predicted"/>
<reference evidence="1" key="1">
    <citation type="submission" date="2014-11" db="EMBL/GenBank/DDBJ databases">
        <authorList>
            <person name="Amaro Gonzalez C."/>
        </authorList>
    </citation>
    <scope>NUCLEOTIDE SEQUENCE</scope>
</reference>
<dbReference type="AlphaFoldDB" id="A0A0E9W9Q8"/>